<evidence type="ECO:0000256" key="2">
    <source>
        <dbReference type="ARBA" id="ARBA00022723"/>
    </source>
</evidence>
<dbReference type="InterPro" id="IPR003785">
    <property type="entry name" value="Creatininase/forma_Hydrolase"/>
</dbReference>
<proteinExistence type="inferred from homology"/>
<evidence type="ECO:0000313" key="7">
    <source>
        <dbReference type="Proteomes" id="UP001302349"/>
    </source>
</evidence>
<dbReference type="Gene3D" id="3.40.50.10310">
    <property type="entry name" value="Creatininase"/>
    <property type="match status" value="1"/>
</dbReference>
<evidence type="ECO:0000256" key="1">
    <source>
        <dbReference type="ARBA" id="ARBA00001947"/>
    </source>
</evidence>
<dbReference type="Pfam" id="PF02633">
    <property type="entry name" value="Creatininase"/>
    <property type="match status" value="1"/>
</dbReference>
<name>A0ABZ0ISV0_9BACT</name>
<accession>A0ABZ0ISV0</accession>
<protein>
    <submittedName>
        <fullName evidence="6">Creatininase family protein</fullName>
    </submittedName>
</protein>
<evidence type="ECO:0000256" key="4">
    <source>
        <dbReference type="ARBA" id="ARBA00022833"/>
    </source>
</evidence>
<dbReference type="PANTHER" id="PTHR35005">
    <property type="entry name" value="3-DEHYDRO-SCYLLO-INOSOSE HYDROLASE"/>
    <property type="match status" value="1"/>
</dbReference>
<dbReference type="PANTHER" id="PTHR35005:SF1">
    <property type="entry name" value="2-AMINO-5-FORMYLAMINO-6-RIBOSYLAMINOPYRIMIDIN-4(3H)-ONE 5'-MONOPHOSPHATE DEFORMYLASE"/>
    <property type="match status" value="1"/>
</dbReference>
<organism evidence="6 7">
    <name type="scientific">Imperialibacter roseus</name>
    <dbReference type="NCBI Taxonomy" id="1324217"/>
    <lineage>
        <taxon>Bacteria</taxon>
        <taxon>Pseudomonadati</taxon>
        <taxon>Bacteroidota</taxon>
        <taxon>Cytophagia</taxon>
        <taxon>Cytophagales</taxon>
        <taxon>Flammeovirgaceae</taxon>
        <taxon>Imperialibacter</taxon>
    </lineage>
</organism>
<sequence length="331" mass="37275">MKFEIYLTTILIILCSACNGPKSPESLPKAKNSEKIYTLVEMSHADISQLDKEKTVVLLQGGILEEHGPHLPVWSDGYISMQATRDVAQIIADSTDLNVLIFPIVPLGTAGFNGVGGKDIYPGTYAVTFSVLRAIFMNLATELGEQGFSKIMVIHIHGTQEHSLAIDQACEYFDDTYDGFMVNLFSLAGINWYQDDKFKSEEEISEDPWAVHADMFETSLTLYLVPDLVKDRHKEQEPLSYESWEDILQLSSESDWQGYVGSPRLASQELGKKIMHAWSSALGSIAIRIIKGEDYSVMSKWSDGHEPGKHSREIDDQHEKWLRSKGYLYTR</sequence>
<dbReference type="RefSeq" id="WP_317490763.1">
    <property type="nucleotide sequence ID" value="NZ_CP136051.1"/>
</dbReference>
<keyword evidence="7" id="KW-1185">Reference proteome</keyword>
<evidence type="ECO:0000256" key="5">
    <source>
        <dbReference type="ARBA" id="ARBA00024029"/>
    </source>
</evidence>
<evidence type="ECO:0000256" key="3">
    <source>
        <dbReference type="ARBA" id="ARBA00022801"/>
    </source>
</evidence>
<evidence type="ECO:0000313" key="6">
    <source>
        <dbReference type="EMBL" id="WOK08117.1"/>
    </source>
</evidence>
<comment type="similarity">
    <text evidence="5">Belongs to the creatininase superfamily.</text>
</comment>
<keyword evidence="2" id="KW-0479">Metal-binding</keyword>
<comment type="cofactor">
    <cofactor evidence="1">
        <name>Zn(2+)</name>
        <dbReference type="ChEBI" id="CHEBI:29105"/>
    </cofactor>
</comment>
<reference evidence="6 7" key="1">
    <citation type="journal article" date="2023" name="Microbiol. Resour. Announc.">
        <title>Complete Genome Sequence of Imperialibacter roseus strain P4T.</title>
        <authorList>
            <person name="Tizabi D.R."/>
            <person name="Bachvaroff T."/>
            <person name="Hill R.T."/>
        </authorList>
    </citation>
    <scope>NUCLEOTIDE SEQUENCE [LARGE SCALE GENOMIC DNA]</scope>
    <source>
        <strain evidence="6 7">P4T</strain>
    </source>
</reference>
<keyword evidence="3" id="KW-0378">Hydrolase</keyword>
<dbReference type="SUPFAM" id="SSF102215">
    <property type="entry name" value="Creatininase"/>
    <property type="match status" value="1"/>
</dbReference>
<keyword evidence="4" id="KW-0862">Zinc</keyword>
<gene>
    <name evidence="6" type="ORF">RT717_05650</name>
</gene>
<dbReference type="InterPro" id="IPR024087">
    <property type="entry name" value="Creatininase-like_sf"/>
</dbReference>
<dbReference type="EMBL" id="CP136051">
    <property type="protein sequence ID" value="WOK08117.1"/>
    <property type="molecule type" value="Genomic_DNA"/>
</dbReference>
<dbReference type="Proteomes" id="UP001302349">
    <property type="component" value="Chromosome"/>
</dbReference>